<protein>
    <recommendedName>
        <fullName evidence="2">cyclic-guanylate-specific phosphodiesterase</fullName>
        <ecNumber evidence="2">3.1.4.52</ecNumber>
    </recommendedName>
</protein>
<dbReference type="PROSITE" id="PS50887">
    <property type="entry name" value="GGDEF"/>
    <property type="match status" value="1"/>
</dbReference>
<feature type="transmembrane region" description="Helical" evidence="5">
    <location>
        <begin position="348"/>
        <end position="370"/>
    </location>
</feature>
<evidence type="ECO:0000256" key="2">
    <source>
        <dbReference type="ARBA" id="ARBA00012282"/>
    </source>
</evidence>
<dbReference type="CDD" id="cd00130">
    <property type="entry name" value="PAS"/>
    <property type="match status" value="1"/>
</dbReference>
<dbReference type="CDD" id="cd01949">
    <property type="entry name" value="GGDEF"/>
    <property type="match status" value="1"/>
</dbReference>
<dbReference type="Gene3D" id="3.20.20.450">
    <property type="entry name" value="EAL domain"/>
    <property type="match status" value="1"/>
</dbReference>
<evidence type="ECO:0000313" key="11">
    <source>
        <dbReference type="EMBL" id="QQD25236.1"/>
    </source>
</evidence>
<dbReference type="InterPro" id="IPR000700">
    <property type="entry name" value="PAS-assoc_C"/>
</dbReference>
<dbReference type="Pfam" id="PF00563">
    <property type="entry name" value="EAL"/>
    <property type="match status" value="1"/>
</dbReference>
<keyword evidence="5" id="KW-0812">Transmembrane</keyword>
<dbReference type="InterPro" id="IPR000014">
    <property type="entry name" value="PAS"/>
</dbReference>
<dbReference type="InterPro" id="IPR000160">
    <property type="entry name" value="GGDEF_dom"/>
</dbReference>
<keyword evidence="5" id="KW-0472">Membrane</keyword>
<dbReference type="Proteomes" id="UP000596074">
    <property type="component" value="Chromosome"/>
</dbReference>
<feature type="domain" description="EAL" evidence="9">
    <location>
        <begin position="682"/>
        <end position="935"/>
    </location>
</feature>
<dbReference type="GO" id="GO:0071732">
    <property type="term" value="P:cellular response to nitric oxide"/>
    <property type="evidence" value="ECO:0007669"/>
    <property type="project" value="UniProtKB-ARBA"/>
</dbReference>
<dbReference type="FunFam" id="3.30.70.270:FF:000001">
    <property type="entry name" value="Diguanylate cyclase domain protein"/>
    <property type="match status" value="1"/>
</dbReference>
<dbReference type="InterPro" id="IPR035965">
    <property type="entry name" value="PAS-like_dom_sf"/>
</dbReference>
<dbReference type="Pfam" id="PF00990">
    <property type="entry name" value="GGDEF"/>
    <property type="match status" value="1"/>
</dbReference>
<keyword evidence="6" id="KW-0732">Signal</keyword>
<dbReference type="AlphaFoldDB" id="A0A9X7V038"/>
<gene>
    <name evidence="11" type="ORF">GJQ55_12470</name>
</gene>
<proteinExistence type="predicted"/>
<comment type="catalytic activity">
    <reaction evidence="4">
        <text>3',3'-c-di-GMP + H2O = 5'-phosphoguanylyl(3'-&gt;5')guanosine + H(+)</text>
        <dbReference type="Rhea" id="RHEA:24902"/>
        <dbReference type="ChEBI" id="CHEBI:15377"/>
        <dbReference type="ChEBI" id="CHEBI:15378"/>
        <dbReference type="ChEBI" id="CHEBI:58754"/>
        <dbReference type="ChEBI" id="CHEBI:58805"/>
        <dbReference type="EC" id="3.1.4.52"/>
    </reaction>
    <physiologicalReaction direction="left-to-right" evidence="4">
        <dbReference type="Rhea" id="RHEA:24903"/>
    </physiologicalReaction>
</comment>
<evidence type="ECO:0000313" key="12">
    <source>
        <dbReference type="Proteomes" id="UP000596074"/>
    </source>
</evidence>
<dbReference type="PROSITE" id="PS50883">
    <property type="entry name" value="EAL"/>
    <property type="match status" value="1"/>
</dbReference>
<evidence type="ECO:0000259" key="10">
    <source>
        <dbReference type="PROSITE" id="PS50887"/>
    </source>
</evidence>
<evidence type="ECO:0000256" key="1">
    <source>
        <dbReference type="ARBA" id="ARBA00001946"/>
    </source>
</evidence>
<evidence type="ECO:0000259" key="9">
    <source>
        <dbReference type="PROSITE" id="PS50883"/>
    </source>
</evidence>
<dbReference type="EMBL" id="CP046056">
    <property type="protein sequence ID" value="QQD25236.1"/>
    <property type="molecule type" value="Genomic_DNA"/>
</dbReference>
<dbReference type="NCBIfam" id="TIGR00229">
    <property type="entry name" value="sensory_box"/>
    <property type="match status" value="1"/>
</dbReference>
<evidence type="ECO:0000256" key="3">
    <source>
        <dbReference type="ARBA" id="ARBA00022636"/>
    </source>
</evidence>
<dbReference type="EC" id="3.1.4.52" evidence="2"/>
<comment type="cofactor">
    <cofactor evidence="1">
        <name>Mg(2+)</name>
        <dbReference type="ChEBI" id="CHEBI:18420"/>
    </cofactor>
</comment>
<dbReference type="PROSITE" id="PS50112">
    <property type="entry name" value="PAS"/>
    <property type="match status" value="1"/>
</dbReference>
<dbReference type="Gene3D" id="3.40.50.2300">
    <property type="match status" value="1"/>
</dbReference>
<dbReference type="InterPro" id="IPR052155">
    <property type="entry name" value="Biofilm_reg_signaling"/>
</dbReference>
<evidence type="ECO:0000256" key="6">
    <source>
        <dbReference type="SAM" id="SignalP"/>
    </source>
</evidence>
<dbReference type="SUPFAM" id="SSF141868">
    <property type="entry name" value="EAL domain-like"/>
    <property type="match status" value="1"/>
</dbReference>
<dbReference type="KEGG" id="vcw:GJQ55_12470"/>
<sequence>MMCSKRRPFWLAVLLLSWSSWLPADTTPPAAAKTTSILLLLAYEPLYPAAQSLVQALSGQLRQQVKQPLQLHVEYMDSDLLNSTTYLQQFGNLLHSKQQQGERYDLAIVAGNSALQLAAQEQQRVLADTPVVFMNVSDTALIRRLLPGGNLTGVPELPFVYEFLALCRSLFADRQTLHVIVDSRSGQRDFLPLLQQATDSLGKTLQVHSLTDLSWDELASELQQLRRQPVLLLSAYQDRLQQPKAFRDAIAFLSEQSASPLWHLWPQGIGEGLTGGVVSDRDFSVQQVAAMAGQILQGTPAASLPVHWQLTPVTLADARQLARFDISASDLPAAARLLHQQNSFWQRYGWVLLLMVTASGLTGLVLFLIWSESRRRQLSDEQLRDRTRLIRNILDSIPDLIFYKDNQGVYVFCNKPFVRVMGTNPVGKTDFDVFDQQTAEFFRSKDSEAVARKNMNANEEWVHSADGRIILLETQKTPIYDRKGRHIGVFGLSRDVTDLKKAQQNLEHIAHHDALTNLPNRLLLNKKLEYALNLARRAEEHLGILYLDLDRFKDINDTIGHDIGDLLLKDVAHRLHNNIRDSDICSRLGGDEFIVVLTNVNDVQRIQEKCEQLLQLIAQPYSLQGHLLSVFASAGISVFPQHGTSVDELIRNADAALHKAKELGRNRSYQYERQLTDSIHSRMSLEQDLRSAMETRQFTLAFQPQFKLGSLQPLRAEALLRWPHPARGMISPLEFIPLAETSGMIIELGYWVLRSACQQFLFWREQGLRLEKIAVNVSPVQINSSFANTVADILQQLNFDPHWLELEVTEGLMMSGTTEVSQQIEQLRALGVEFAIDDFGTGYSSLSKLKSMPVSVLKIDQSFVRDINDDINDFEIVRAIVAMAGSLGLTVVAEGVETAAHESTLQDLGCEWMQGYYYAKPMAADEFYQCYRNTPDA</sequence>
<evidence type="ECO:0000256" key="5">
    <source>
        <dbReference type="SAM" id="Phobius"/>
    </source>
</evidence>
<dbReference type="SMART" id="SM00052">
    <property type="entry name" value="EAL"/>
    <property type="match status" value="1"/>
</dbReference>
<dbReference type="Gene3D" id="3.30.450.20">
    <property type="entry name" value="PAS domain"/>
    <property type="match status" value="1"/>
</dbReference>
<dbReference type="SMART" id="SM00267">
    <property type="entry name" value="GGDEF"/>
    <property type="match status" value="1"/>
</dbReference>
<dbReference type="GO" id="GO:0071111">
    <property type="term" value="F:cyclic-guanylate-specific phosphodiesterase activity"/>
    <property type="evidence" value="ECO:0007669"/>
    <property type="project" value="UniProtKB-EC"/>
</dbReference>
<dbReference type="InterPro" id="IPR035919">
    <property type="entry name" value="EAL_sf"/>
</dbReference>
<dbReference type="PANTHER" id="PTHR44757:SF2">
    <property type="entry name" value="BIOFILM ARCHITECTURE MAINTENANCE PROTEIN MBAA"/>
    <property type="match status" value="1"/>
</dbReference>
<feature type="domain" description="GGDEF" evidence="10">
    <location>
        <begin position="540"/>
        <end position="673"/>
    </location>
</feature>
<feature type="domain" description="PAS" evidence="7">
    <location>
        <begin position="386"/>
        <end position="425"/>
    </location>
</feature>
<dbReference type="InterPro" id="IPR043128">
    <property type="entry name" value="Rev_trsase/Diguanyl_cyclase"/>
</dbReference>
<evidence type="ECO:0000259" key="8">
    <source>
        <dbReference type="PROSITE" id="PS50113"/>
    </source>
</evidence>
<keyword evidence="5" id="KW-1133">Transmembrane helix</keyword>
<reference evidence="11 12" key="1">
    <citation type="submission" date="2019-11" db="EMBL/GenBank/DDBJ databases">
        <title>Venatorbacter sp. nov. a predator of Campylobacter and other Gram-negative bacteria.</title>
        <authorList>
            <person name="Saeedi A."/>
            <person name="Cummings N.J."/>
            <person name="Connerton I.F."/>
            <person name="Connerton P.L."/>
        </authorList>
    </citation>
    <scope>NUCLEOTIDE SEQUENCE [LARGE SCALE GENOMIC DNA]</scope>
    <source>
        <strain evidence="11">XL5</strain>
    </source>
</reference>
<dbReference type="Gene3D" id="3.30.70.270">
    <property type="match status" value="1"/>
</dbReference>
<dbReference type="PROSITE" id="PS50113">
    <property type="entry name" value="PAC"/>
    <property type="match status" value="1"/>
</dbReference>
<accession>A0A9X7V038</accession>
<organism evidence="11 12">
    <name type="scientific">Venatoribacter cucullus</name>
    <dbReference type="NCBI Taxonomy" id="2661630"/>
    <lineage>
        <taxon>Bacteria</taxon>
        <taxon>Pseudomonadati</taxon>
        <taxon>Pseudomonadota</taxon>
        <taxon>Gammaproteobacteria</taxon>
        <taxon>Oceanospirillales</taxon>
        <taxon>Oceanospirillaceae</taxon>
        <taxon>Venatoribacter</taxon>
    </lineage>
</organism>
<dbReference type="NCBIfam" id="TIGR00254">
    <property type="entry name" value="GGDEF"/>
    <property type="match status" value="1"/>
</dbReference>
<feature type="signal peptide" evidence="6">
    <location>
        <begin position="1"/>
        <end position="24"/>
    </location>
</feature>
<dbReference type="CDD" id="cd01948">
    <property type="entry name" value="EAL"/>
    <property type="match status" value="1"/>
</dbReference>
<dbReference type="Pfam" id="PF08448">
    <property type="entry name" value="PAS_4"/>
    <property type="match status" value="1"/>
</dbReference>
<dbReference type="SUPFAM" id="SSF55785">
    <property type="entry name" value="PYP-like sensor domain (PAS domain)"/>
    <property type="match status" value="1"/>
</dbReference>
<dbReference type="SUPFAM" id="SSF55073">
    <property type="entry name" value="Nucleotide cyclase"/>
    <property type="match status" value="1"/>
</dbReference>
<dbReference type="InterPro" id="IPR013656">
    <property type="entry name" value="PAS_4"/>
</dbReference>
<feature type="domain" description="PAC" evidence="8">
    <location>
        <begin position="456"/>
        <end position="508"/>
    </location>
</feature>
<evidence type="ECO:0000256" key="4">
    <source>
        <dbReference type="ARBA" id="ARBA00051114"/>
    </source>
</evidence>
<keyword evidence="3" id="KW-0973">c-di-GMP</keyword>
<name>A0A9X7V038_9GAMM</name>
<keyword evidence="12" id="KW-1185">Reference proteome</keyword>
<dbReference type="InterPro" id="IPR029787">
    <property type="entry name" value="Nucleotide_cyclase"/>
</dbReference>
<dbReference type="InterPro" id="IPR001633">
    <property type="entry name" value="EAL_dom"/>
</dbReference>
<feature type="chain" id="PRO_5040923301" description="cyclic-guanylate-specific phosphodiesterase" evidence="6">
    <location>
        <begin position="25"/>
        <end position="937"/>
    </location>
</feature>
<dbReference type="FunFam" id="3.20.20.450:FF:000001">
    <property type="entry name" value="Cyclic di-GMP phosphodiesterase yahA"/>
    <property type="match status" value="1"/>
</dbReference>
<dbReference type="PANTHER" id="PTHR44757">
    <property type="entry name" value="DIGUANYLATE CYCLASE DGCP"/>
    <property type="match status" value="1"/>
</dbReference>
<evidence type="ECO:0000259" key="7">
    <source>
        <dbReference type="PROSITE" id="PS50112"/>
    </source>
</evidence>